<dbReference type="EMBL" id="CP016545">
    <property type="protein sequence ID" value="ANU08713.1"/>
    <property type="molecule type" value="Genomic_DNA"/>
</dbReference>
<feature type="transmembrane region" description="Helical" evidence="1">
    <location>
        <begin position="282"/>
        <end position="300"/>
    </location>
</feature>
<evidence type="ECO:0000259" key="2">
    <source>
        <dbReference type="PROSITE" id="PS50125"/>
    </source>
</evidence>
<dbReference type="EC" id="4.6.1.1" evidence="3"/>
<keyword evidence="1" id="KW-0812">Transmembrane</keyword>
<dbReference type="CDD" id="cd07302">
    <property type="entry name" value="CHD"/>
    <property type="match status" value="1"/>
</dbReference>
<keyword evidence="1" id="KW-1133">Transmembrane helix</keyword>
<gene>
    <name evidence="3" type="primary">cyaA</name>
    <name evidence="3" type="ORF">A6F65_02432</name>
</gene>
<dbReference type="AlphaFoldDB" id="A0A1C7DBQ9"/>
<dbReference type="PATRIC" id="fig|645517.4.peg.2417"/>
<dbReference type="InterPro" id="IPR050697">
    <property type="entry name" value="Adenylyl/Guanylyl_Cyclase_3/4"/>
</dbReference>
<dbReference type="Pfam" id="PF05226">
    <property type="entry name" value="CHASE2"/>
    <property type="match status" value="1"/>
</dbReference>
<dbReference type="STRING" id="645517.A6F65_02432"/>
<sequence>MRWLRHSHAAIAALATLAVLALALLPAWQELRSRAFDVLSTWDAPLPDEPGVVLVAIDEPSFDALDEDWPWPRGYHAQLVTALREAGAVAVGFDVVFADPTDTEEDAALVAAVGPDTVLASSQQLVERDYGETLVETLPLPELSEAGAVTGLAGVTMDPDGVVRQLPYEGGLAWSLLQTAQGTDPAAAPDGALIQYFGGPNSYPTVSYYQALEPEAYLPPGFFDGQVVLVGLALQTAIASEEGGVDAFETPYTASSGLLTPGVEVQATVFDNLRVGLWIARAPEWVLALLALLGGLFGWLASRPKALWKRGLALAGLLALCVLGSWLAVRTGRTWIAPVDPMASALLSVLGIGVVDFAREQKQRKEIQGAFSRYVSPDMVDRLVADPSLLQLGGEKKELSVLFADIRGFTTISEALKDDPQGLVAVINDILDPLSEIVIAHGGTIDKYMGDCIMAFWNAPLDDPDHRANALKAGRAMVEALPGINAAIADRLPPGAEVKIGVGINSGTCVVGNMGSSKRFDYSILGDTVNAASRLEGQCKELGIPIVIGESTVEGSTEADLKRVTSLTLRGKSQAMDVYTLTDLEA</sequence>
<dbReference type="GO" id="GO:0009190">
    <property type="term" value="P:cyclic nucleotide biosynthetic process"/>
    <property type="evidence" value="ECO:0007669"/>
    <property type="project" value="InterPro"/>
</dbReference>
<dbReference type="SUPFAM" id="SSF55073">
    <property type="entry name" value="Nucleotide cyclase"/>
    <property type="match status" value="1"/>
</dbReference>
<reference evidence="3 4" key="1">
    <citation type="submission" date="2016-07" db="EMBL/GenBank/DDBJ databases">
        <title>Complete genome sequence of Altererythrobacter namhicola JCM 16345T, containing esterase-encoding genes.</title>
        <authorList>
            <person name="Cheng H."/>
            <person name="Wu Y.-H."/>
            <person name="Jian S.-L."/>
            <person name="Huo Y.-Y."/>
            <person name="Wang C.-S."/>
            <person name="Xu X.-W."/>
        </authorList>
    </citation>
    <scope>NUCLEOTIDE SEQUENCE [LARGE SCALE GENOMIC DNA]</scope>
    <source>
        <strain evidence="3 4">JCM 16345</strain>
    </source>
</reference>
<organism evidence="3 4">
    <name type="scientific">Paraurantiacibacter namhicola</name>
    <dbReference type="NCBI Taxonomy" id="645517"/>
    <lineage>
        <taxon>Bacteria</taxon>
        <taxon>Pseudomonadati</taxon>
        <taxon>Pseudomonadota</taxon>
        <taxon>Alphaproteobacteria</taxon>
        <taxon>Sphingomonadales</taxon>
        <taxon>Erythrobacteraceae</taxon>
        <taxon>Paraurantiacibacter</taxon>
    </lineage>
</organism>
<feature type="domain" description="Guanylate cyclase" evidence="2">
    <location>
        <begin position="400"/>
        <end position="536"/>
    </location>
</feature>
<protein>
    <submittedName>
        <fullName evidence="3">Adenylate cyclase 1</fullName>
        <ecNumber evidence="3">4.6.1.1</ecNumber>
    </submittedName>
</protein>
<dbReference type="Pfam" id="PF00211">
    <property type="entry name" value="Guanylate_cyc"/>
    <property type="match status" value="1"/>
</dbReference>
<dbReference type="InterPro" id="IPR029787">
    <property type="entry name" value="Nucleotide_cyclase"/>
</dbReference>
<dbReference type="PROSITE" id="PS50125">
    <property type="entry name" value="GUANYLATE_CYCLASE_2"/>
    <property type="match status" value="1"/>
</dbReference>
<proteinExistence type="predicted"/>
<keyword evidence="1" id="KW-0472">Membrane</keyword>
<dbReference type="GO" id="GO:0035556">
    <property type="term" value="P:intracellular signal transduction"/>
    <property type="evidence" value="ECO:0007669"/>
    <property type="project" value="InterPro"/>
</dbReference>
<accession>A0A1C7DBQ9</accession>
<name>A0A1C7DBQ9_9SPHN</name>
<evidence type="ECO:0000313" key="4">
    <source>
        <dbReference type="Proteomes" id="UP000092698"/>
    </source>
</evidence>
<evidence type="ECO:0000256" key="1">
    <source>
        <dbReference type="SAM" id="Phobius"/>
    </source>
</evidence>
<dbReference type="GO" id="GO:0004016">
    <property type="term" value="F:adenylate cyclase activity"/>
    <property type="evidence" value="ECO:0007669"/>
    <property type="project" value="UniProtKB-EC"/>
</dbReference>
<evidence type="ECO:0000313" key="3">
    <source>
        <dbReference type="EMBL" id="ANU08713.1"/>
    </source>
</evidence>
<dbReference type="Proteomes" id="UP000092698">
    <property type="component" value="Chromosome"/>
</dbReference>
<dbReference type="InterPro" id="IPR007890">
    <property type="entry name" value="CHASE2"/>
</dbReference>
<dbReference type="SMART" id="SM01080">
    <property type="entry name" value="CHASE2"/>
    <property type="match status" value="1"/>
</dbReference>
<keyword evidence="3" id="KW-0456">Lyase</keyword>
<dbReference type="SMART" id="SM00044">
    <property type="entry name" value="CYCc"/>
    <property type="match status" value="1"/>
</dbReference>
<dbReference type="KEGG" id="anh:A6F65_02432"/>
<dbReference type="OrthoDB" id="9789782at2"/>
<keyword evidence="4" id="KW-1185">Reference proteome</keyword>
<feature type="transmembrane region" description="Helical" evidence="1">
    <location>
        <begin position="312"/>
        <end position="329"/>
    </location>
</feature>
<dbReference type="PANTHER" id="PTHR43081">
    <property type="entry name" value="ADENYLATE CYCLASE, TERMINAL-DIFFERENTIATION SPECIFIC-RELATED"/>
    <property type="match status" value="1"/>
</dbReference>
<dbReference type="RefSeq" id="WP_067789225.1">
    <property type="nucleotide sequence ID" value="NZ_CP016545.1"/>
</dbReference>
<dbReference type="PANTHER" id="PTHR43081:SF1">
    <property type="entry name" value="ADENYLATE CYCLASE, TERMINAL-DIFFERENTIATION SPECIFIC"/>
    <property type="match status" value="1"/>
</dbReference>
<dbReference type="Gene3D" id="3.30.70.1230">
    <property type="entry name" value="Nucleotide cyclase"/>
    <property type="match status" value="1"/>
</dbReference>
<dbReference type="InterPro" id="IPR001054">
    <property type="entry name" value="A/G_cyclase"/>
</dbReference>